<dbReference type="AlphaFoldDB" id="A0A507DRE1"/>
<proteinExistence type="predicted"/>
<gene>
    <name evidence="2" type="ORF">SeMB42_g00342</name>
</gene>
<evidence type="ECO:0000256" key="1">
    <source>
        <dbReference type="SAM" id="Phobius"/>
    </source>
</evidence>
<protein>
    <submittedName>
        <fullName evidence="2">Uncharacterized protein</fullName>
    </submittedName>
</protein>
<organism evidence="2 3">
    <name type="scientific">Synchytrium endobioticum</name>
    <dbReference type="NCBI Taxonomy" id="286115"/>
    <lineage>
        <taxon>Eukaryota</taxon>
        <taxon>Fungi</taxon>
        <taxon>Fungi incertae sedis</taxon>
        <taxon>Chytridiomycota</taxon>
        <taxon>Chytridiomycota incertae sedis</taxon>
        <taxon>Chytridiomycetes</taxon>
        <taxon>Synchytriales</taxon>
        <taxon>Synchytriaceae</taxon>
        <taxon>Synchytrium</taxon>
    </lineage>
</organism>
<evidence type="ECO:0000313" key="3">
    <source>
        <dbReference type="Proteomes" id="UP000317494"/>
    </source>
</evidence>
<dbReference type="Proteomes" id="UP000317494">
    <property type="component" value="Unassembled WGS sequence"/>
</dbReference>
<evidence type="ECO:0000313" key="2">
    <source>
        <dbReference type="EMBL" id="TPX54273.1"/>
    </source>
</evidence>
<accession>A0A507DRE1</accession>
<keyword evidence="1" id="KW-1133">Transmembrane helix</keyword>
<reference evidence="2 3" key="1">
    <citation type="journal article" date="2019" name="Sci. Rep.">
        <title>Comparative genomics of chytrid fungi reveal insights into the obligate biotrophic and pathogenic lifestyle of Synchytrium endobioticum.</title>
        <authorList>
            <person name="van de Vossenberg B.T.L.H."/>
            <person name="Warris S."/>
            <person name="Nguyen H.D.T."/>
            <person name="van Gent-Pelzer M.P.E."/>
            <person name="Joly D.L."/>
            <person name="van de Geest H.C."/>
            <person name="Bonants P.J.M."/>
            <person name="Smith D.S."/>
            <person name="Levesque C.A."/>
            <person name="van der Lee T.A.J."/>
        </authorList>
    </citation>
    <scope>NUCLEOTIDE SEQUENCE [LARGE SCALE GENOMIC DNA]</scope>
    <source>
        <strain evidence="2 3">MB42</strain>
    </source>
</reference>
<feature type="transmembrane region" description="Helical" evidence="1">
    <location>
        <begin position="21"/>
        <end position="40"/>
    </location>
</feature>
<dbReference type="VEuPathDB" id="FungiDB:SeMB42_g00342"/>
<name>A0A507DRE1_9FUNG</name>
<sequence>MYLVPFFRERKATGPSHPSNAVLFIIIFYCPVFWFTWFVYCECGIKFAMTTAVPAAITEPCCVVAVLDTIIRQIQNCDTICIETLYYVIYINLRRLLRCFTVHGNGGLVQTDWQVCWRMQDVLKHTIVSLCIQLGIAKHAPTVCDRGYNAARNILYCFLYERAFAERPRPFKRGTITEIRRVLNPGQVLFNADEVSEIFAAPLHFFLDSTNRGTQEFGGLIPAASNRSEEIPPL</sequence>
<keyword evidence="1" id="KW-0472">Membrane</keyword>
<keyword evidence="3" id="KW-1185">Reference proteome</keyword>
<keyword evidence="1" id="KW-0812">Transmembrane</keyword>
<comment type="caution">
    <text evidence="2">The sequence shown here is derived from an EMBL/GenBank/DDBJ whole genome shotgun (WGS) entry which is preliminary data.</text>
</comment>
<dbReference type="EMBL" id="QEAN01000007">
    <property type="protein sequence ID" value="TPX54273.1"/>
    <property type="molecule type" value="Genomic_DNA"/>
</dbReference>